<keyword evidence="2" id="KW-1185">Reference proteome</keyword>
<organism evidence="1 2">
    <name type="scientific">Nephila pilipes</name>
    <name type="common">Giant wood spider</name>
    <name type="synonym">Nephila maculata</name>
    <dbReference type="NCBI Taxonomy" id="299642"/>
    <lineage>
        <taxon>Eukaryota</taxon>
        <taxon>Metazoa</taxon>
        <taxon>Ecdysozoa</taxon>
        <taxon>Arthropoda</taxon>
        <taxon>Chelicerata</taxon>
        <taxon>Arachnida</taxon>
        <taxon>Araneae</taxon>
        <taxon>Araneomorphae</taxon>
        <taxon>Entelegynae</taxon>
        <taxon>Araneoidea</taxon>
        <taxon>Nephilidae</taxon>
        <taxon>Nephila</taxon>
    </lineage>
</organism>
<accession>A0A8X6P2K1</accession>
<protein>
    <submittedName>
        <fullName evidence="1">Uncharacterized protein</fullName>
    </submittedName>
</protein>
<dbReference type="AlphaFoldDB" id="A0A8X6P2K1"/>
<dbReference type="EMBL" id="BMAW01110562">
    <property type="protein sequence ID" value="GFT43706.1"/>
    <property type="molecule type" value="Genomic_DNA"/>
</dbReference>
<evidence type="ECO:0000313" key="1">
    <source>
        <dbReference type="EMBL" id="GFT43706.1"/>
    </source>
</evidence>
<name>A0A8X6P2K1_NEPPI</name>
<gene>
    <name evidence="1" type="ORF">NPIL_252391</name>
</gene>
<dbReference type="Proteomes" id="UP000887013">
    <property type="component" value="Unassembled WGS sequence"/>
</dbReference>
<proteinExistence type="predicted"/>
<comment type="caution">
    <text evidence="1">The sequence shown here is derived from an EMBL/GenBank/DDBJ whole genome shotgun (WGS) entry which is preliminary data.</text>
</comment>
<evidence type="ECO:0000313" key="2">
    <source>
        <dbReference type="Proteomes" id="UP000887013"/>
    </source>
</evidence>
<reference evidence="1" key="1">
    <citation type="submission" date="2020-08" db="EMBL/GenBank/DDBJ databases">
        <title>Multicomponent nature underlies the extraordinary mechanical properties of spider dragline silk.</title>
        <authorList>
            <person name="Kono N."/>
            <person name="Nakamura H."/>
            <person name="Mori M."/>
            <person name="Yoshida Y."/>
            <person name="Ohtoshi R."/>
            <person name="Malay A.D."/>
            <person name="Moran D.A.P."/>
            <person name="Tomita M."/>
            <person name="Numata K."/>
            <person name="Arakawa K."/>
        </authorList>
    </citation>
    <scope>NUCLEOTIDE SEQUENCE</scope>
</reference>
<sequence>MRHSNPNFGRRFCLGSDQQSDRESVVCAWLGEHPRLRYFTDSSIAALCVAPNRTLSKDSSASFQTGMHVVAFYQQSESSKGAKTLTKRQGRKCS</sequence>